<dbReference type="GO" id="GO:0005524">
    <property type="term" value="F:ATP binding"/>
    <property type="evidence" value="ECO:0007669"/>
    <property type="project" value="InterPro"/>
</dbReference>
<name>A0A418B3B4_9STRA</name>
<evidence type="ECO:0000313" key="3">
    <source>
        <dbReference type="Proteomes" id="UP000285060"/>
    </source>
</evidence>
<sequence length="273" mass="29863">MAGLQDFTPAALRGVELFKSSVLWSDIGGLKEIRQMLKDTLELPTKYGKLYAAAPIKLPSGLLLFGPPGCGKTLLANAVANECGLNFISVKGPEVLNKYIGASEQAVRDLFSRAAAAAPSVLFLDEFDAMAPRRGADNTGVTDRVMYAAQLEAVHAAIPSVDDDWDVEFKDTGYDKRWLIDDGIAHMEPTRCSDSVSFSPKTPRSSQIRTWHVKKALAASRPSVSLEAKQRYDRMYGSFKNTSQPRVTDFKTADSFVALDSKTAHPIQRSALF</sequence>
<evidence type="ECO:0000313" key="2">
    <source>
        <dbReference type="EMBL" id="RHY32552.1"/>
    </source>
</evidence>
<dbReference type="SMART" id="SM00382">
    <property type="entry name" value="AAA"/>
    <property type="match status" value="1"/>
</dbReference>
<dbReference type="InterPro" id="IPR003959">
    <property type="entry name" value="ATPase_AAA_core"/>
</dbReference>
<dbReference type="Gene3D" id="3.40.50.300">
    <property type="entry name" value="P-loop containing nucleotide triphosphate hydrolases"/>
    <property type="match status" value="1"/>
</dbReference>
<proteinExistence type="predicted"/>
<evidence type="ECO:0000259" key="1">
    <source>
        <dbReference type="SMART" id="SM00382"/>
    </source>
</evidence>
<accession>A0A418B3B4</accession>
<dbReference type="GO" id="GO:0005829">
    <property type="term" value="C:cytosol"/>
    <property type="evidence" value="ECO:0007669"/>
    <property type="project" value="TreeGrafter"/>
</dbReference>
<dbReference type="GO" id="GO:0016558">
    <property type="term" value="P:protein import into peroxisome matrix"/>
    <property type="evidence" value="ECO:0007669"/>
    <property type="project" value="TreeGrafter"/>
</dbReference>
<comment type="caution">
    <text evidence="2">The sequence shown here is derived from an EMBL/GenBank/DDBJ whole genome shotgun (WGS) entry which is preliminary data.</text>
</comment>
<dbReference type="Proteomes" id="UP000285060">
    <property type="component" value="Unassembled WGS sequence"/>
</dbReference>
<dbReference type="PANTHER" id="PTHR23077">
    <property type="entry name" value="AAA-FAMILY ATPASE"/>
    <property type="match status" value="1"/>
</dbReference>
<dbReference type="InterPro" id="IPR050168">
    <property type="entry name" value="AAA_ATPase_domain"/>
</dbReference>
<dbReference type="GO" id="GO:0016887">
    <property type="term" value="F:ATP hydrolysis activity"/>
    <property type="evidence" value="ECO:0007669"/>
    <property type="project" value="InterPro"/>
</dbReference>
<dbReference type="EMBL" id="QUSY01000129">
    <property type="protein sequence ID" value="RHY32552.1"/>
    <property type="molecule type" value="Genomic_DNA"/>
</dbReference>
<organism evidence="2 3">
    <name type="scientific">Aphanomyces invadans</name>
    <dbReference type="NCBI Taxonomy" id="157072"/>
    <lineage>
        <taxon>Eukaryota</taxon>
        <taxon>Sar</taxon>
        <taxon>Stramenopiles</taxon>
        <taxon>Oomycota</taxon>
        <taxon>Saprolegniomycetes</taxon>
        <taxon>Saprolegniales</taxon>
        <taxon>Verrucalvaceae</taxon>
        <taxon>Aphanomyces</taxon>
    </lineage>
</organism>
<feature type="domain" description="AAA+ ATPase" evidence="1">
    <location>
        <begin position="58"/>
        <end position="171"/>
    </location>
</feature>
<dbReference type="SUPFAM" id="SSF52540">
    <property type="entry name" value="P-loop containing nucleoside triphosphate hydrolases"/>
    <property type="match status" value="1"/>
</dbReference>
<protein>
    <recommendedName>
        <fullName evidence="1">AAA+ ATPase domain-containing protein</fullName>
    </recommendedName>
</protein>
<dbReference type="InterPro" id="IPR027417">
    <property type="entry name" value="P-loop_NTPase"/>
</dbReference>
<gene>
    <name evidence="2" type="ORF">DYB32_002448</name>
</gene>
<dbReference type="GO" id="GO:0005778">
    <property type="term" value="C:peroxisomal membrane"/>
    <property type="evidence" value="ECO:0007669"/>
    <property type="project" value="TreeGrafter"/>
</dbReference>
<reference evidence="2 3" key="1">
    <citation type="submission" date="2018-08" db="EMBL/GenBank/DDBJ databases">
        <title>Aphanomyces genome sequencing and annotation.</title>
        <authorList>
            <person name="Minardi D."/>
            <person name="Oidtmann B."/>
            <person name="Van Der Giezen M."/>
            <person name="Studholme D.J."/>
        </authorList>
    </citation>
    <scope>NUCLEOTIDE SEQUENCE [LARGE SCALE GENOMIC DNA]</scope>
    <source>
        <strain evidence="2 3">NJM0002</strain>
    </source>
</reference>
<dbReference type="AlphaFoldDB" id="A0A418B3B4"/>
<dbReference type="InterPro" id="IPR003593">
    <property type="entry name" value="AAA+_ATPase"/>
</dbReference>
<dbReference type="Pfam" id="PF00004">
    <property type="entry name" value="AAA"/>
    <property type="match status" value="1"/>
</dbReference>
<dbReference type="VEuPathDB" id="FungiDB:H310_05975"/>
<keyword evidence="3" id="KW-1185">Reference proteome</keyword>
<dbReference type="PANTHER" id="PTHR23077:SF12">
    <property type="entry name" value="PEROXISOMAL ATPASE PEX1"/>
    <property type="match status" value="1"/>
</dbReference>